<dbReference type="OrthoDB" id="5496837at2"/>
<accession>A0A4R6SJU2</accession>
<dbReference type="RefSeq" id="WP_133847059.1">
    <property type="nucleotide sequence ID" value="NZ_SNXZ01000001.1"/>
</dbReference>
<dbReference type="InterPro" id="IPR038765">
    <property type="entry name" value="Papain-like_cys_pep_sf"/>
</dbReference>
<evidence type="ECO:0000256" key="3">
    <source>
        <dbReference type="ARBA" id="ARBA00022801"/>
    </source>
</evidence>
<dbReference type="GO" id="GO:0006508">
    <property type="term" value="P:proteolysis"/>
    <property type="evidence" value="ECO:0007669"/>
    <property type="project" value="UniProtKB-KW"/>
</dbReference>
<keyword evidence="7" id="KW-1185">Reference proteome</keyword>
<organism evidence="6 7">
    <name type="scientific">Labedaea rhizosphaerae</name>
    <dbReference type="NCBI Taxonomy" id="598644"/>
    <lineage>
        <taxon>Bacteria</taxon>
        <taxon>Bacillati</taxon>
        <taxon>Actinomycetota</taxon>
        <taxon>Actinomycetes</taxon>
        <taxon>Pseudonocardiales</taxon>
        <taxon>Pseudonocardiaceae</taxon>
        <taxon>Labedaea</taxon>
    </lineage>
</organism>
<name>A0A4R6SJU2_LABRH</name>
<evidence type="ECO:0000256" key="1">
    <source>
        <dbReference type="ARBA" id="ARBA00007074"/>
    </source>
</evidence>
<comment type="caution">
    <text evidence="6">The sequence shown here is derived from an EMBL/GenBank/DDBJ whole genome shotgun (WGS) entry which is preliminary data.</text>
</comment>
<evidence type="ECO:0000259" key="5">
    <source>
        <dbReference type="PROSITE" id="PS51935"/>
    </source>
</evidence>
<keyword evidence="3" id="KW-0378">Hydrolase</keyword>
<dbReference type="Gene3D" id="3.90.1720.10">
    <property type="entry name" value="endopeptidase domain like (from Nostoc punctiforme)"/>
    <property type="match status" value="1"/>
</dbReference>
<dbReference type="InterPro" id="IPR051794">
    <property type="entry name" value="PG_Endopeptidase_C40"/>
</dbReference>
<dbReference type="PROSITE" id="PS51935">
    <property type="entry name" value="NLPC_P60"/>
    <property type="match status" value="1"/>
</dbReference>
<keyword evidence="4" id="KW-0788">Thiol protease</keyword>
<evidence type="ECO:0000313" key="7">
    <source>
        <dbReference type="Proteomes" id="UP000295444"/>
    </source>
</evidence>
<evidence type="ECO:0000313" key="6">
    <source>
        <dbReference type="EMBL" id="TDQ04084.1"/>
    </source>
</evidence>
<dbReference type="InterPro" id="IPR000064">
    <property type="entry name" value="NLP_P60_dom"/>
</dbReference>
<dbReference type="PANTHER" id="PTHR47359:SF3">
    <property type="entry name" value="NLP_P60 DOMAIN-CONTAINING PROTEIN-RELATED"/>
    <property type="match status" value="1"/>
</dbReference>
<reference evidence="6 7" key="1">
    <citation type="submission" date="2019-03" db="EMBL/GenBank/DDBJ databases">
        <title>Genomic Encyclopedia of Type Strains, Phase IV (KMG-IV): sequencing the most valuable type-strain genomes for metagenomic binning, comparative biology and taxonomic classification.</title>
        <authorList>
            <person name="Goeker M."/>
        </authorList>
    </citation>
    <scope>NUCLEOTIDE SEQUENCE [LARGE SCALE GENOMIC DNA]</scope>
    <source>
        <strain evidence="6 7">DSM 45361</strain>
    </source>
</reference>
<dbReference type="Proteomes" id="UP000295444">
    <property type="component" value="Unassembled WGS sequence"/>
</dbReference>
<protein>
    <submittedName>
        <fullName evidence="6">NlpC/P60 family protein</fullName>
    </submittedName>
</protein>
<gene>
    <name evidence="6" type="ORF">EV186_10124</name>
</gene>
<dbReference type="SUPFAM" id="SSF54001">
    <property type="entry name" value="Cysteine proteinases"/>
    <property type="match status" value="1"/>
</dbReference>
<dbReference type="GO" id="GO:0008234">
    <property type="term" value="F:cysteine-type peptidase activity"/>
    <property type="evidence" value="ECO:0007669"/>
    <property type="project" value="UniProtKB-KW"/>
</dbReference>
<dbReference type="AlphaFoldDB" id="A0A4R6SJU2"/>
<comment type="similarity">
    <text evidence="1">Belongs to the peptidase C40 family.</text>
</comment>
<dbReference type="Pfam" id="PF00877">
    <property type="entry name" value="NLPC_P60"/>
    <property type="match status" value="1"/>
</dbReference>
<proteinExistence type="inferred from homology"/>
<dbReference type="PANTHER" id="PTHR47359">
    <property type="entry name" value="PEPTIDOGLYCAN DL-ENDOPEPTIDASE CWLO"/>
    <property type="match status" value="1"/>
</dbReference>
<sequence length="334" mass="35583">MKTAVIIVVAAVAIFTVVLSTGAINTVVGSNEQATAAAAGMSCDAALGPATSGPTGSGAIDAARLSPQQRSIAGLIITIGKQRNLPPRAWQVAIQAGMTESGLRPLNYGDRDSLGIFQMRPSMGWGTPAQVKDPAYAINKFYDVLEKIPGWKDQRPGESAQDVERSAFPDRYHRWEPMASNLIGDMGKLADPTGCGRGTGNLLPPPTKAAGTAIQWALEQQGDPYVWGAPVNQADSFDCSSLMLQAYRNAGILLPRVSRDQYHAGALLPIEQAKPGDLLFWAYDTSNPATIHHVAMYLGDNKIVEAQQTGVPVHIRAVRFGEPELMAQAVRPGV</sequence>
<feature type="domain" description="NlpC/P60" evidence="5">
    <location>
        <begin position="207"/>
        <end position="334"/>
    </location>
</feature>
<evidence type="ECO:0000256" key="4">
    <source>
        <dbReference type="ARBA" id="ARBA00022807"/>
    </source>
</evidence>
<keyword evidence="2" id="KW-0645">Protease</keyword>
<dbReference type="EMBL" id="SNXZ01000001">
    <property type="protein sequence ID" value="TDQ04084.1"/>
    <property type="molecule type" value="Genomic_DNA"/>
</dbReference>
<evidence type="ECO:0000256" key="2">
    <source>
        <dbReference type="ARBA" id="ARBA00022670"/>
    </source>
</evidence>